<gene>
    <name evidence="1" type="ORF">E5990_07540</name>
</gene>
<name>A0AC61S530_9BACT</name>
<keyword evidence="2" id="KW-1185">Reference proteome</keyword>
<evidence type="ECO:0000313" key="1">
    <source>
        <dbReference type="EMBL" id="THG47944.1"/>
    </source>
</evidence>
<accession>A0AC61S530</accession>
<evidence type="ECO:0000313" key="2">
    <source>
        <dbReference type="Proteomes" id="UP000305401"/>
    </source>
</evidence>
<organism evidence="1 2">
    <name type="scientific">Muribaculum caecicola</name>
    <dbReference type="NCBI Taxonomy" id="3038144"/>
    <lineage>
        <taxon>Bacteria</taxon>
        <taxon>Pseudomonadati</taxon>
        <taxon>Bacteroidota</taxon>
        <taxon>Bacteroidia</taxon>
        <taxon>Bacteroidales</taxon>
        <taxon>Muribaculaceae</taxon>
        <taxon>Muribaculum</taxon>
    </lineage>
</organism>
<comment type="caution">
    <text evidence="1">The sequence shown here is derived from an EMBL/GenBank/DDBJ whole genome shotgun (WGS) entry which is preliminary data.</text>
</comment>
<proteinExistence type="predicted"/>
<protein>
    <submittedName>
        <fullName evidence="1">Tyrosine recombinase XerD</fullName>
    </submittedName>
</protein>
<sequence length="335" mass="37583">MVCKRKGLDICRPWIFAVTTLFNQSSSLMTNRRIYSVNNVLSAYNAYLMMEKGLSANTCEAYADDIGKLLKYLQAESKTLGSLDAATLDSFVADLYDLGISPATRSRIVSGIKSFCRFLRMEGYIDQDPAALLEKPKAGRHLPQVLSVEEIDSMIAGIDPASGRTVRDRAIIEMLYGCGLRVSELTTLGLSDLYMDERYVVVTGKGSKQRMVPMSGYTVEVLHEYIYGERSRLDIKPEAASIVFLNRRGRGMTRVRVFQIIKDLCAAAGINKPISPHTLRHSFATHLLEGGANLRAIQQMLGHDSISTTEIYLHMDTSRLREEILAHHPRNMRRR</sequence>
<dbReference type="Proteomes" id="UP000305401">
    <property type="component" value="Unassembled WGS sequence"/>
</dbReference>
<dbReference type="EMBL" id="SSTG01000092">
    <property type="protein sequence ID" value="THG47944.1"/>
    <property type="molecule type" value="Genomic_DNA"/>
</dbReference>
<reference evidence="1" key="1">
    <citation type="submission" date="2019-04" db="EMBL/GenBank/DDBJ databases">
        <title>Microbes associate with the intestines of laboratory mice.</title>
        <authorList>
            <person name="Navarre W."/>
            <person name="Wong E."/>
            <person name="Huang K.C."/>
            <person name="Tropini C."/>
            <person name="Ng K."/>
            <person name="Yu B."/>
        </authorList>
    </citation>
    <scope>NUCLEOTIDE SEQUENCE</scope>
    <source>
        <strain evidence="1">NM86_A22</strain>
    </source>
</reference>